<reference evidence="3" key="2">
    <citation type="submission" date="2020-10" db="UniProtKB">
        <authorList>
            <consortium name="WormBaseParasite"/>
        </authorList>
    </citation>
    <scope>IDENTIFICATION</scope>
</reference>
<dbReference type="Proteomes" id="UP000492821">
    <property type="component" value="Unassembled WGS sequence"/>
</dbReference>
<dbReference type="AlphaFoldDB" id="A0A7E4V8K2"/>
<proteinExistence type="predicted"/>
<name>A0A7E4V8K2_PANRE</name>
<dbReference type="GO" id="GO:0020037">
    <property type="term" value="F:heme binding"/>
    <property type="evidence" value="ECO:0007669"/>
    <property type="project" value="InterPro"/>
</dbReference>
<sequence length="375" mass="41412">MMRIKEAIQRRKLIQQLNDEYAQNYGDDTEQDYQNPNGSISKKLPEVPSDSFASQHANGSAGLYPEEQRLKQFRAFVRDISNKLSYPQRRALRVTWNRLSEAPKTSGRGTLQIMEKVFDRMIAKESAVMTVYYRSAFIKCIEDRKLRCQGRSIVTLRDHAHLLIDFIDTVLAIMFDEPVTKAVFDPTTIGRVHAPLIPLGFDRNMWITLGECFAEVMFSQDVIRGYPHAAGAWSLLAVACTDRMYSACKLATQPSRTKTPSSLPSNSSIAQSTTSKTSKKSLTHSATSNQISTSRVSPVSASCRSLDALGKSESTPVPPNTARSAIAGPSSLSSSISSLPLACPFGTPRILPTDPGCRRRLKSATSAMDVSRPKE</sequence>
<keyword evidence="2" id="KW-1185">Reference proteome</keyword>
<dbReference type="InterPro" id="IPR044399">
    <property type="entry name" value="Mb-like_M"/>
</dbReference>
<evidence type="ECO:0000256" key="1">
    <source>
        <dbReference type="SAM" id="MobiDB-lite"/>
    </source>
</evidence>
<dbReference type="GO" id="GO:0019825">
    <property type="term" value="F:oxygen binding"/>
    <property type="evidence" value="ECO:0007669"/>
    <property type="project" value="InterPro"/>
</dbReference>
<evidence type="ECO:0000313" key="2">
    <source>
        <dbReference type="Proteomes" id="UP000492821"/>
    </source>
</evidence>
<feature type="compositionally biased region" description="Polar residues" evidence="1">
    <location>
        <begin position="289"/>
        <end position="303"/>
    </location>
</feature>
<dbReference type="Gene3D" id="1.10.490.10">
    <property type="entry name" value="Globins"/>
    <property type="match status" value="1"/>
</dbReference>
<feature type="region of interest" description="Disordered" evidence="1">
    <location>
        <begin position="254"/>
        <end position="332"/>
    </location>
</feature>
<dbReference type="WBParaSite" id="Pan_g1793.t1">
    <property type="protein sequence ID" value="Pan_g1793.t1"/>
    <property type="gene ID" value="Pan_g1793"/>
</dbReference>
<dbReference type="CDD" id="cd01040">
    <property type="entry name" value="Mb-like"/>
    <property type="match status" value="1"/>
</dbReference>
<feature type="region of interest" description="Disordered" evidence="1">
    <location>
        <begin position="26"/>
        <end position="58"/>
    </location>
</feature>
<protein>
    <submittedName>
        <fullName evidence="3">GLOBIN domain-containing protein</fullName>
    </submittedName>
</protein>
<dbReference type="InterPro" id="IPR012292">
    <property type="entry name" value="Globin/Proto"/>
</dbReference>
<organism evidence="2 3">
    <name type="scientific">Panagrellus redivivus</name>
    <name type="common">Microworm</name>
    <dbReference type="NCBI Taxonomy" id="6233"/>
    <lineage>
        <taxon>Eukaryota</taxon>
        <taxon>Metazoa</taxon>
        <taxon>Ecdysozoa</taxon>
        <taxon>Nematoda</taxon>
        <taxon>Chromadorea</taxon>
        <taxon>Rhabditida</taxon>
        <taxon>Tylenchina</taxon>
        <taxon>Panagrolaimomorpha</taxon>
        <taxon>Panagrolaimoidea</taxon>
        <taxon>Panagrolaimidae</taxon>
        <taxon>Panagrellus</taxon>
    </lineage>
</organism>
<reference evidence="2" key="1">
    <citation type="journal article" date="2013" name="Genetics">
        <title>The draft genome and transcriptome of Panagrellus redivivus are shaped by the harsh demands of a free-living lifestyle.</title>
        <authorList>
            <person name="Srinivasan J."/>
            <person name="Dillman A.R."/>
            <person name="Macchietto M.G."/>
            <person name="Heikkinen L."/>
            <person name="Lakso M."/>
            <person name="Fracchia K.M."/>
            <person name="Antoshechkin I."/>
            <person name="Mortazavi A."/>
            <person name="Wong G."/>
            <person name="Sternberg P.W."/>
        </authorList>
    </citation>
    <scope>NUCLEOTIDE SEQUENCE [LARGE SCALE GENOMIC DNA]</scope>
    <source>
        <strain evidence="2">MT8872</strain>
    </source>
</reference>
<accession>A0A7E4V8K2</accession>
<feature type="compositionally biased region" description="Polar residues" evidence="1">
    <location>
        <begin position="254"/>
        <end position="266"/>
    </location>
</feature>
<feature type="compositionally biased region" description="Low complexity" evidence="1">
    <location>
        <begin position="267"/>
        <end position="276"/>
    </location>
</feature>
<evidence type="ECO:0000313" key="3">
    <source>
        <dbReference type="WBParaSite" id="Pan_g1793.t1"/>
    </source>
</evidence>